<name>A1WK00_VEREI</name>
<dbReference type="GeneID" id="76463662"/>
<proteinExistence type="predicted"/>
<dbReference type="STRING" id="391735.Veis_2209"/>
<dbReference type="KEGG" id="vei:Veis_2209"/>
<sequence length="90" mass="9749">MTPFESRLHPDSGSFQAHFQAQRTGMLALIDGLRAPGQRVIDASARAAARFARRGALLPATRAVPAPVLATMREARARTPHAVRFGVARF</sequence>
<evidence type="ECO:0000313" key="2">
    <source>
        <dbReference type="Proteomes" id="UP000000374"/>
    </source>
</evidence>
<protein>
    <submittedName>
        <fullName evidence="1">Uncharacterized protein</fullName>
    </submittedName>
</protein>
<dbReference type="RefSeq" id="WP_011809962.1">
    <property type="nucleotide sequence ID" value="NC_008786.1"/>
</dbReference>
<gene>
    <name evidence="1" type="ordered locus">Veis_2209</name>
</gene>
<evidence type="ECO:0000313" key="1">
    <source>
        <dbReference type="EMBL" id="ABM57957.1"/>
    </source>
</evidence>
<keyword evidence="2" id="KW-1185">Reference proteome</keyword>
<dbReference type="AlphaFoldDB" id="A1WK00"/>
<reference evidence="2" key="1">
    <citation type="submission" date="2006-12" db="EMBL/GenBank/DDBJ databases">
        <title>Complete sequence of chromosome 1 of Verminephrobacter eiseniae EF01-2.</title>
        <authorList>
            <person name="Copeland A."/>
            <person name="Lucas S."/>
            <person name="Lapidus A."/>
            <person name="Barry K."/>
            <person name="Detter J.C."/>
            <person name="Glavina del Rio T."/>
            <person name="Dalin E."/>
            <person name="Tice H."/>
            <person name="Pitluck S."/>
            <person name="Chertkov O."/>
            <person name="Brettin T."/>
            <person name="Bruce D."/>
            <person name="Han C."/>
            <person name="Tapia R."/>
            <person name="Gilna P."/>
            <person name="Schmutz J."/>
            <person name="Larimer F."/>
            <person name="Land M."/>
            <person name="Hauser L."/>
            <person name="Kyrpides N."/>
            <person name="Kim E."/>
            <person name="Stahl D."/>
            <person name="Richardson P."/>
        </authorList>
    </citation>
    <scope>NUCLEOTIDE SEQUENCE [LARGE SCALE GENOMIC DNA]</scope>
    <source>
        <strain evidence="2">EF01-2</strain>
    </source>
</reference>
<organism evidence="1 2">
    <name type="scientific">Verminephrobacter eiseniae (strain EF01-2)</name>
    <dbReference type="NCBI Taxonomy" id="391735"/>
    <lineage>
        <taxon>Bacteria</taxon>
        <taxon>Pseudomonadati</taxon>
        <taxon>Pseudomonadota</taxon>
        <taxon>Betaproteobacteria</taxon>
        <taxon>Burkholderiales</taxon>
        <taxon>Comamonadaceae</taxon>
        <taxon>Verminephrobacter</taxon>
    </lineage>
</organism>
<accession>A1WK00</accession>
<dbReference type="Proteomes" id="UP000000374">
    <property type="component" value="Chromosome"/>
</dbReference>
<dbReference type="EMBL" id="CP000542">
    <property type="protein sequence ID" value="ABM57957.1"/>
    <property type="molecule type" value="Genomic_DNA"/>
</dbReference>
<dbReference type="HOGENOM" id="CLU_2439960_0_0_4"/>